<dbReference type="Gene3D" id="3.40.1080.10">
    <property type="entry name" value="Glutaconate Coenzyme A-transferase"/>
    <property type="match status" value="1"/>
</dbReference>
<sequence length="763" mass="84491">MSTNPWQFPRIDGQAEQGVMTKPETFSAAEQCVDAVLEKVGKRIVLGLPLGIGKANHFANAIYARAEQDPEISLTIYTALTLERPSASSEIQRRFVQPLLDRLYSDYQDLAYNQARRKGLLPDNVEVCEFFMQPGSFLSTPSAQQSYVSANYTHVPRDLLDRGVNVVAQMVSPADDESGDFSLSSNPDLTLPLLKLADERGYRHITMVGEINPKLPFVGGDARVGRGVFDFLLQGDAFEQEIFPAPNPPIRLTDYALAFHIAGLVRDGGTLQIGIGALGDAICHVLTLRQTKNEDYRDILQSLNEDAEQSLCELPLELGVFQQGLYGASEMVPEGFLHLRRVGVMKREVYADATLQRLLNEGRVSNVVNEELLVALRDAERIQCPLTEADTDFLQRAGIVDPSYSWRGHRFLDKHGELEDCDLHSSVGRKKLLGSREGKKLPGGTWLHGGFYLGSTAMYQTLRDMPASEMAGINMTAIDYINELQKGRALKIAQRQHARFVNSAMMVTLNGAVISDGLEDGRVVSGVGGQYNFVAQAHELPGGRSVIAVASTRISGGRIRSNIVWQYPHCTIPRHLRDIVVTEYGVADLRGKTDRDVIVAMLSIADSRFQKELLDKAKAAGKVEQGYEIPEPFSNNTPERIHAVFSQGHRMPLLPYYPLGTDLTREEAQLAIGLKAVKEEGRKIWELWPVLRKGLVACRSSAPEYREVHACLDRMAFGYSDTFEHRLEAYVVAGALVSFVDKDRPLGEVSDARGIRSNIPAPD</sequence>
<dbReference type="PANTHER" id="PTHR21432:SF20">
    <property type="entry name" value="ACETYL-COA HYDROLASE"/>
    <property type="match status" value="1"/>
</dbReference>
<evidence type="ECO:0000313" key="3">
    <source>
        <dbReference type="Proteomes" id="UP000563601"/>
    </source>
</evidence>
<feature type="domain" description="Acetyl-CoA hydrolase/transferase C-terminal" evidence="1">
    <location>
        <begin position="454"/>
        <end position="617"/>
    </location>
</feature>
<evidence type="ECO:0000259" key="1">
    <source>
        <dbReference type="Pfam" id="PF13336"/>
    </source>
</evidence>
<gene>
    <name evidence="2" type="ORF">HNQ53_000544</name>
</gene>
<dbReference type="Proteomes" id="UP000563601">
    <property type="component" value="Unassembled WGS sequence"/>
</dbReference>
<dbReference type="GO" id="GO:0016787">
    <property type="term" value="F:hydrolase activity"/>
    <property type="evidence" value="ECO:0007669"/>
    <property type="project" value="UniProtKB-KW"/>
</dbReference>
<evidence type="ECO:0000313" key="2">
    <source>
        <dbReference type="EMBL" id="MBB5210356.1"/>
    </source>
</evidence>
<dbReference type="RefSeq" id="WP_237567629.1">
    <property type="nucleotide sequence ID" value="NZ_CP047491.1"/>
</dbReference>
<dbReference type="Pfam" id="PF13336">
    <property type="entry name" value="AcetylCoA_hyd_C"/>
    <property type="match status" value="1"/>
</dbReference>
<dbReference type="GO" id="GO:0008775">
    <property type="term" value="F:acetate CoA-transferase activity"/>
    <property type="evidence" value="ECO:0007669"/>
    <property type="project" value="InterPro"/>
</dbReference>
<accession>A0AA89TKU9</accession>
<dbReference type="InterPro" id="IPR026888">
    <property type="entry name" value="AcetylCoA_hyd_C"/>
</dbReference>
<dbReference type="GO" id="GO:0006083">
    <property type="term" value="P:acetate metabolic process"/>
    <property type="evidence" value="ECO:0007669"/>
    <property type="project" value="InterPro"/>
</dbReference>
<dbReference type="InterPro" id="IPR038460">
    <property type="entry name" value="AcetylCoA_hyd_C_sf"/>
</dbReference>
<dbReference type="Gene3D" id="3.40.1080.20">
    <property type="entry name" value="Acetyl-CoA hydrolase/transferase C-terminal domain"/>
    <property type="match status" value="1"/>
</dbReference>
<reference evidence="2 3" key="1">
    <citation type="submission" date="2020-08" db="EMBL/GenBank/DDBJ databases">
        <title>Genomic Encyclopedia of Type Strains, Phase IV (KMG-IV): sequencing the most valuable type-strain genomes for metagenomic binning, comparative biology and taxonomic classification.</title>
        <authorList>
            <person name="Goeker M."/>
        </authorList>
    </citation>
    <scope>NUCLEOTIDE SEQUENCE [LARGE SCALE GENOMIC DNA]</scope>
    <source>
        <strain evidence="2 3">DSM 11525</strain>
    </source>
</reference>
<comment type="caution">
    <text evidence="2">The sequence shown here is derived from an EMBL/GenBank/DDBJ whole genome shotgun (WGS) entry which is preliminary data.</text>
</comment>
<dbReference type="SUPFAM" id="SSF100950">
    <property type="entry name" value="NagB/RpiA/CoA transferase-like"/>
    <property type="match status" value="1"/>
</dbReference>
<dbReference type="EMBL" id="JACHHR010000001">
    <property type="protein sequence ID" value="MBB5210356.1"/>
    <property type="molecule type" value="Genomic_DNA"/>
</dbReference>
<organism evidence="2 3">
    <name type="scientific">Microbulbifer hydrolyticus</name>
    <dbReference type="NCBI Taxonomy" id="48074"/>
    <lineage>
        <taxon>Bacteria</taxon>
        <taxon>Pseudomonadati</taxon>
        <taxon>Pseudomonadota</taxon>
        <taxon>Gammaproteobacteria</taxon>
        <taxon>Cellvibrionales</taxon>
        <taxon>Microbulbiferaceae</taxon>
        <taxon>Microbulbifer</taxon>
    </lineage>
</organism>
<name>A0AA89TKU9_9GAMM</name>
<dbReference type="InterPro" id="IPR037171">
    <property type="entry name" value="NagB/RpiA_transferase-like"/>
</dbReference>
<protein>
    <submittedName>
        <fullName evidence="2">Acyl-CoA hydrolase</fullName>
    </submittedName>
</protein>
<keyword evidence="2" id="KW-0378">Hydrolase</keyword>
<proteinExistence type="predicted"/>
<dbReference type="PANTHER" id="PTHR21432">
    <property type="entry name" value="ACETYL-COA HYDROLASE-RELATED"/>
    <property type="match status" value="1"/>
</dbReference>
<dbReference type="InterPro" id="IPR046433">
    <property type="entry name" value="ActCoA_hydro"/>
</dbReference>
<dbReference type="AlphaFoldDB" id="A0AA89TKU9"/>
<dbReference type="Gene3D" id="3.30.750.70">
    <property type="entry name" value="4-hydroxybutyrate coenzyme like domains"/>
    <property type="match status" value="1"/>
</dbReference>